<dbReference type="AlphaFoldDB" id="A0AAP0MFF9"/>
<dbReference type="Proteomes" id="UP001428341">
    <property type="component" value="Unassembled WGS sequence"/>
</dbReference>
<name>A0AAP0MFF9_9ROSI</name>
<evidence type="ECO:0000313" key="2">
    <source>
        <dbReference type="Proteomes" id="UP001428341"/>
    </source>
</evidence>
<evidence type="ECO:0000313" key="1">
    <source>
        <dbReference type="EMBL" id="KAK9201790.1"/>
    </source>
</evidence>
<reference evidence="1 2" key="1">
    <citation type="submission" date="2024-05" db="EMBL/GenBank/DDBJ databases">
        <title>Haplotype-resolved chromosome-level genome assembly of Huyou (Citrus changshanensis).</title>
        <authorList>
            <person name="Miao C."/>
            <person name="Chen W."/>
            <person name="Wu Y."/>
            <person name="Wang L."/>
            <person name="Zhao S."/>
            <person name="Grierson D."/>
            <person name="Xu C."/>
            <person name="Chen K."/>
        </authorList>
    </citation>
    <scope>NUCLEOTIDE SEQUENCE [LARGE SCALE GENOMIC DNA]</scope>
    <source>
        <strain evidence="1">01-14</strain>
        <tissue evidence="1">Leaf</tissue>
    </source>
</reference>
<dbReference type="EMBL" id="JBCGBO010000005">
    <property type="protein sequence ID" value="KAK9201790.1"/>
    <property type="molecule type" value="Genomic_DNA"/>
</dbReference>
<organism evidence="1 2">
    <name type="scientific">Citrus x changshan-huyou</name>
    <dbReference type="NCBI Taxonomy" id="2935761"/>
    <lineage>
        <taxon>Eukaryota</taxon>
        <taxon>Viridiplantae</taxon>
        <taxon>Streptophyta</taxon>
        <taxon>Embryophyta</taxon>
        <taxon>Tracheophyta</taxon>
        <taxon>Spermatophyta</taxon>
        <taxon>Magnoliopsida</taxon>
        <taxon>eudicotyledons</taxon>
        <taxon>Gunneridae</taxon>
        <taxon>Pentapetalae</taxon>
        <taxon>rosids</taxon>
        <taxon>malvids</taxon>
        <taxon>Sapindales</taxon>
        <taxon>Rutaceae</taxon>
        <taxon>Aurantioideae</taxon>
        <taxon>Citrus</taxon>
    </lineage>
</organism>
<sequence length="76" mass="9109">MTMLCGRALIKCFCEKCVNCLSHLQNTFRRSAFLIFRTFFRRSACLENTSAFFFLHEKCFRLFSQTLQNKCRNYCI</sequence>
<protein>
    <submittedName>
        <fullName evidence="1">Uncharacterized protein</fullName>
    </submittedName>
</protein>
<keyword evidence="2" id="KW-1185">Reference proteome</keyword>
<proteinExistence type="predicted"/>
<comment type="caution">
    <text evidence="1">The sequence shown here is derived from an EMBL/GenBank/DDBJ whole genome shotgun (WGS) entry which is preliminary data.</text>
</comment>
<gene>
    <name evidence="1" type="ORF">WN944_016997</name>
</gene>
<accession>A0AAP0MFF9</accession>